<reference evidence="2 3" key="1">
    <citation type="journal article" date="2012" name="Genome Biol.">
        <title>Genome and low-iron response of an oceanic diatom adapted to chronic iron limitation.</title>
        <authorList>
            <person name="Lommer M."/>
            <person name="Specht M."/>
            <person name="Roy A.S."/>
            <person name="Kraemer L."/>
            <person name="Andreson R."/>
            <person name="Gutowska M.A."/>
            <person name="Wolf J."/>
            <person name="Bergner S.V."/>
            <person name="Schilhabel M.B."/>
            <person name="Klostermeier U.C."/>
            <person name="Beiko R.G."/>
            <person name="Rosenstiel P."/>
            <person name="Hippler M."/>
            <person name="Laroche J."/>
        </authorList>
    </citation>
    <scope>NUCLEOTIDE SEQUENCE [LARGE SCALE GENOMIC DNA]</scope>
    <source>
        <strain evidence="2 3">CCMP1005</strain>
    </source>
</reference>
<evidence type="ECO:0000313" key="2">
    <source>
        <dbReference type="EMBL" id="EJK71846.1"/>
    </source>
</evidence>
<keyword evidence="1" id="KW-0472">Membrane</keyword>
<keyword evidence="1" id="KW-1133">Transmembrane helix</keyword>
<dbReference type="Proteomes" id="UP000266841">
    <property type="component" value="Unassembled WGS sequence"/>
</dbReference>
<proteinExistence type="predicted"/>
<comment type="caution">
    <text evidence="2">The sequence shown here is derived from an EMBL/GenBank/DDBJ whole genome shotgun (WGS) entry which is preliminary data.</text>
</comment>
<evidence type="ECO:0000313" key="3">
    <source>
        <dbReference type="Proteomes" id="UP000266841"/>
    </source>
</evidence>
<keyword evidence="3" id="KW-1185">Reference proteome</keyword>
<feature type="transmembrane region" description="Helical" evidence="1">
    <location>
        <begin position="67"/>
        <end position="88"/>
    </location>
</feature>
<dbReference type="eggNOG" id="ENOG502SCFC">
    <property type="taxonomic scope" value="Eukaryota"/>
</dbReference>
<evidence type="ECO:0000256" key="1">
    <source>
        <dbReference type="SAM" id="Phobius"/>
    </source>
</evidence>
<gene>
    <name evidence="2" type="ORF">THAOC_06673</name>
</gene>
<protein>
    <submittedName>
        <fullName evidence="2">Uncharacterized protein</fullName>
    </submittedName>
</protein>
<dbReference type="AlphaFoldDB" id="K0TEE1"/>
<sequence>MRGGRLGFVPPCLGCSREISRPSRPFDRLSLVPSTLVTSFAEFDGSEIGQNAVVVSNAFWGTLKAKFVYLIVGQILGSFAFTVLVAFISAQGKLVVDRVTKAADNTESGQSTFRRLDDPPKPLDIGKLLLCLLIDVLGSSNEIIPVIGEAVDVLYAPFAALLLRQLFAGSNVVFLLELTEEILPFTDILPLATICWVIESFFEDSSLAKALGIGLFSSEQADEVAETPLTSELREEPSYRQSGLIDAIDVVIETNNRNKPDTR</sequence>
<accession>K0TEE1</accession>
<dbReference type="EMBL" id="AGNL01006707">
    <property type="protein sequence ID" value="EJK71846.1"/>
    <property type="molecule type" value="Genomic_DNA"/>
</dbReference>
<name>K0TEE1_THAOC</name>
<organism evidence="2 3">
    <name type="scientific">Thalassiosira oceanica</name>
    <name type="common">Marine diatom</name>
    <dbReference type="NCBI Taxonomy" id="159749"/>
    <lineage>
        <taxon>Eukaryota</taxon>
        <taxon>Sar</taxon>
        <taxon>Stramenopiles</taxon>
        <taxon>Ochrophyta</taxon>
        <taxon>Bacillariophyta</taxon>
        <taxon>Coscinodiscophyceae</taxon>
        <taxon>Thalassiosirophycidae</taxon>
        <taxon>Thalassiosirales</taxon>
        <taxon>Thalassiosiraceae</taxon>
        <taxon>Thalassiosira</taxon>
    </lineage>
</organism>
<dbReference type="OrthoDB" id="192262at2759"/>
<keyword evidence="1" id="KW-0812">Transmembrane</keyword>